<reference evidence="3 4" key="1">
    <citation type="journal article" date="2012" name="BMC Genomics">
        <title>Tools to kill: Genome of one of the most destructive plant pathogenic fungi Macrophomina phaseolina.</title>
        <authorList>
            <person name="Islam M.S."/>
            <person name="Haque M.S."/>
            <person name="Islam M.M."/>
            <person name="Emdad E.M."/>
            <person name="Halim A."/>
            <person name="Hossen Q.M.M."/>
            <person name="Hossain M.Z."/>
            <person name="Ahmed B."/>
            <person name="Rahim S."/>
            <person name="Rahman M.S."/>
            <person name="Alam M.M."/>
            <person name="Hou S."/>
            <person name="Wan X."/>
            <person name="Saito J.A."/>
            <person name="Alam M."/>
        </authorList>
    </citation>
    <scope>NUCLEOTIDE SEQUENCE [LARGE SCALE GENOMIC DNA]</scope>
    <source>
        <strain evidence="3 4">MS6</strain>
    </source>
</reference>
<evidence type="ECO:0000313" key="3">
    <source>
        <dbReference type="EMBL" id="EKG15970.1"/>
    </source>
</evidence>
<accession>K2SGK7</accession>
<dbReference type="EMBL" id="AHHD01000287">
    <property type="protein sequence ID" value="EKG15970.1"/>
    <property type="molecule type" value="Genomic_DNA"/>
</dbReference>
<sequence>MISPKPSIVIVPGAWHSASHFASTTSLLESAGYTVHAVTLPSVGASPALQDWHLDIATIRSTIETAVSKQSFSTPFKRPSNMCKIISQIGPDGNRVVIVMHSYGGLPTQDAVYDLDLPTRLAAGQSGGVIRLVYLAAFIGDQGESLADIRADQKSGWIAIDEVNDTRNFHLSPIGMEKPEIDNQTIAYHPSIPAPRPPPSPTKSSTTTCPLPLPKPPHPPSARTPSPPSTAASPAPRRGSASRRRISFARMTTPRPPPSRTR</sequence>
<dbReference type="OrthoDB" id="1263307at2759"/>
<dbReference type="SUPFAM" id="SSF53474">
    <property type="entry name" value="alpha/beta-Hydrolases"/>
    <property type="match status" value="1"/>
</dbReference>
<evidence type="ECO:0000313" key="4">
    <source>
        <dbReference type="Proteomes" id="UP000007129"/>
    </source>
</evidence>
<feature type="compositionally biased region" description="Pro residues" evidence="1">
    <location>
        <begin position="211"/>
        <end position="228"/>
    </location>
</feature>
<dbReference type="STRING" id="1126212.K2SGK7"/>
<dbReference type="Pfam" id="PF12697">
    <property type="entry name" value="Abhydrolase_6"/>
    <property type="match status" value="1"/>
</dbReference>
<evidence type="ECO:0000259" key="2">
    <source>
        <dbReference type="Pfam" id="PF12697"/>
    </source>
</evidence>
<feature type="domain" description="AB hydrolase-1" evidence="2">
    <location>
        <begin position="8"/>
        <end position="159"/>
    </location>
</feature>
<comment type="caution">
    <text evidence="3">The sequence shown here is derived from an EMBL/GenBank/DDBJ whole genome shotgun (WGS) entry which is preliminary data.</text>
</comment>
<dbReference type="PANTHER" id="PTHR37017">
    <property type="entry name" value="AB HYDROLASE-1 DOMAIN-CONTAINING PROTEIN-RELATED"/>
    <property type="match status" value="1"/>
</dbReference>
<dbReference type="InterPro" id="IPR000073">
    <property type="entry name" value="AB_hydrolase_1"/>
</dbReference>
<organism evidence="3 4">
    <name type="scientific">Macrophomina phaseolina (strain MS6)</name>
    <name type="common">Charcoal rot fungus</name>
    <dbReference type="NCBI Taxonomy" id="1126212"/>
    <lineage>
        <taxon>Eukaryota</taxon>
        <taxon>Fungi</taxon>
        <taxon>Dikarya</taxon>
        <taxon>Ascomycota</taxon>
        <taxon>Pezizomycotina</taxon>
        <taxon>Dothideomycetes</taxon>
        <taxon>Dothideomycetes incertae sedis</taxon>
        <taxon>Botryosphaeriales</taxon>
        <taxon>Botryosphaeriaceae</taxon>
        <taxon>Macrophomina</taxon>
    </lineage>
</organism>
<dbReference type="InterPro" id="IPR029058">
    <property type="entry name" value="AB_hydrolase_fold"/>
</dbReference>
<feature type="region of interest" description="Disordered" evidence="1">
    <location>
        <begin position="188"/>
        <end position="262"/>
    </location>
</feature>
<name>K2SGK7_MACPH</name>
<proteinExistence type="predicted"/>
<dbReference type="InterPro" id="IPR052897">
    <property type="entry name" value="Sec-Metab_Biosynth_Hydrolase"/>
</dbReference>
<protein>
    <recommendedName>
        <fullName evidence="2">AB hydrolase-1 domain-containing protein</fullName>
    </recommendedName>
</protein>
<dbReference type="AlphaFoldDB" id="K2SGK7"/>
<evidence type="ECO:0000256" key="1">
    <source>
        <dbReference type="SAM" id="MobiDB-lite"/>
    </source>
</evidence>
<dbReference type="VEuPathDB" id="FungiDB:MPH_06791"/>
<feature type="compositionally biased region" description="Pro residues" evidence="1">
    <location>
        <begin position="192"/>
        <end position="201"/>
    </location>
</feature>
<dbReference type="InParanoid" id="K2SGK7"/>
<feature type="compositionally biased region" description="Low complexity" evidence="1">
    <location>
        <begin position="229"/>
        <end position="239"/>
    </location>
</feature>
<dbReference type="PANTHER" id="PTHR37017:SF11">
    <property type="entry name" value="ESTERASE_LIPASE_THIOESTERASE DOMAIN-CONTAINING PROTEIN"/>
    <property type="match status" value="1"/>
</dbReference>
<dbReference type="HOGENOM" id="CLU_1061994_0_0_1"/>
<dbReference type="Proteomes" id="UP000007129">
    <property type="component" value="Unassembled WGS sequence"/>
</dbReference>
<gene>
    <name evidence="3" type="ORF">MPH_06791</name>
</gene>
<dbReference type="Gene3D" id="3.40.50.1820">
    <property type="entry name" value="alpha/beta hydrolase"/>
    <property type="match status" value="1"/>
</dbReference>